<dbReference type="EC" id="3.2.1.45" evidence="3 6"/>
<organism evidence="8 9">
    <name type="scientific">Scylla paramamosain</name>
    <name type="common">Mud crab</name>
    <dbReference type="NCBI Taxonomy" id="85552"/>
    <lineage>
        <taxon>Eukaryota</taxon>
        <taxon>Metazoa</taxon>
        <taxon>Ecdysozoa</taxon>
        <taxon>Arthropoda</taxon>
        <taxon>Crustacea</taxon>
        <taxon>Multicrustacea</taxon>
        <taxon>Malacostraca</taxon>
        <taxon>Eumalacostraca</taxon>
        <taxon>Eucarida</taxon>
        <taxon>Decapoda</taxon>
        <taxon>Pleocyemata</taxon>
        <taxon>Brachyura</taxon>
        <taxon>Eubrachyura</taxon>
        <taxon>Portunoidea</taxon>
        <taxon>Portunidae</taxon>
        <taxon>Portuninae</taxon>
        <taxon>Scylla</taxon>
    </lineage>
</organism>
<dbReference type="PANTHER" id="PTHR11069">
    <property type="entry name" value="GLUCOSYLCERAMIDASE"/>
    <property type="match status" value="1"/>
</dbReference>
<keyword evidence="6" id="KW-0746">Sphingolipid metabolism</keyword>
<comment type="catalytic activity">
    <reaction evidence="1">
        <text>a beta-D-glucosyl-(1&lt;-&gt;1')-N-acylsphing-4-enine + H2O = an N-acylsphing-4-enine + D-glucose</text>
        <dbReference type="Rhea" id="RHEA:13269"/>
        <dbReference type="ChEBI" id="CHEBI:4167"/>
        <dbReference type="ChEBI" id="CHEBI:15377"/>
        <dbReference type="ChEBI" id="CHEBI:22801"/>
        <dbReference type="ChEBI" id="CHEBI:52639"/>
        <dbReference type="EC" id="3.2.1.45"/>
    </reaction>
    <physiologicalReaction direction="left-to-right" evidence="1">
        <dbReference type="Rhea" id="RHEA:13270"/>
    </physiologicalReaction>
</comment>
<comment type="similarity">
    <text evidence="2 6">Belongs to the glycosyl hydrolase 30 family.</text>
</comment>
<keyword evidence="5 6" id="KW-0378">Hydrolase</keyword>
<gene>
    <name evidence="8" type="ORF">O3P69_001482</name>
</gene>
<keyword evidence="9" id="KW-1185">Reference proteome</keyword>
<evidence type="ECO:0000256" key="6">
    <source>
        <dbReference type="RuleBase" id="RU361188"/>
    </source>
</evidence>
<dbReference type="Gene3D" id="3.20.20.80">
    <property type="entry name" value="Glycosidases"/>
    <property type="match status" value="1"/>
</dbReference>
<dbReference type="AlphaFoldDB" id="A0AAW0UXQ6"/>
<dbReference type="InterPro" id="IPR033453">
    <property type="entry name" value="Glyco_hydro_30_TIM-barrel"/>
</dbReference>
<keyword evidence="6" id="KW-0326">Glycosidase</keyword>
<evidence type="ECO:0000313" key="9">
    <source>
        <dbReference type="Proteomes" id="UP001487740"/>
    </source>
</evidence>
<sequence length="68" mass="7713">MYMVRYLSKGFYSGSQKQVILTAYYSPEGLEYTMGRVPVGGTDFSTHPYTYDDLPLARLTLFDKVCIG</sequence>
<feature type="domain" description="Glycosyl hydrolase family 30 TIM-barrel" evidence="7">
    <location>
        <begin position="16"/>
        <end position="54"/>
    </location>
</feature>
<dbReference type="Pfam" id="PF02055">
    <property type="entry name" value="Glyco_hydro_30"/>
    <property type="match status" value="1"/>
</dbReference>
<evidence type="ECO:0000313" key="8">
    <source>
        <dbReference type="EMBL" id="KAK8404907.1"/>
    </source>
</evidence>
<evidence type="ECO:0000256" key="1">
    <source>
        <dbReference type="ARBA" id="ARBA00001013"/>
    </source>
</evidence>
<reference evidence="8 9" key="1">
    <citation type="submission" date="2023-03" db="EMBL/GenBank/DDBJ databases">
        <title>High-quality genome of Scylla paramamosain provides insights in environmental adaptation.</title>
        <authorList>
            <person name="Zhang L."/>
        </authorList>
    </citation>
    <scope>NUCLEOTIDE SEQUENCE [LARGE SCALE GENOMIC DNA]</scope>
    <source>
        <strain evidence="8">LZ_2023a</strain>
        <tissue evidence="8">Muscle</tissue>
    </source>
</reference>
<accession>A0AAW0UXQ6</accession>
<dbReference type="PANTHER" id="PTHR11069:SF23">
    <property type="entry name" value="LYSOSOMAL ACID GLUCOSYLCERAMIDASE"/>
    <property type="match status" value="1"/>
</dbReference>
<keyword evidence="4" id="KW-0732">Signal</keyword>
<name>A0AAW0UXQ6_SCYPA</name>
<dbReference type="EMBL" id="JARAKH010000003">
    <property type="protein sequence ID" value="KAK8404907.1"/>
    <property type="molecule type" value="Genomic_DNA"/>
</dbReference>
<evidence type="ECO:0000259" key="7">
    <source>
        <dbReference type="Pfam" id="PF02055"/>
    </source>
</evidence>
<protein>
    <recommendedName>
        <fullName evidence="3 6">Glucosylceramidase</fullName>
        <ecNumber evidence="3 6">3.2.1.45</ecNumber>
    </recommendedName>
</protein>
<proteinExistence type="inferred from homology"/>
<dbReference type="Proteomes" id="UP001487740">
    <property type="component" value="Unassembled WGS sequence"/>
</dbReference>
<dbReference type="GO" id="GO:0004348">
    <property type="term" value="F:glucosylceramidase activity"/>
    <property type="evidence" value="ECO:0007669"/>
    <property type="project" value="UniProtKB-EC"/>
</dbReference>
<dbReference type="InterPro" id="IPR001139">
    <property type="entry name" value="Glyco_hydro_30"/>
</dbReference>
<keyword evidence="6" id="KW-0443">Lipid metabolism</keyword>
<dbReference type="SUPFAM" id="SSF51445">
    <property type="entry name" value="(Trans)glycosidases"/>
    <property type="match status" value="1"/>
</dbReference>
<dbReference type="InterPro" id="IPR017853">
    <property type="entry name" value="GH"/>
</dbReference>
<dbReference type="GO" id="GO:0006680">
    <property type="term" value="P:glucosylceramide catabolic process"/>
    <property type="evidence" value="ECO:0007669"/>
    <property type="project" value="TreeGrafter"/>
</dbReference>
<dbReference type="GO" id="GO:0016020">
    <property type="term" value="C:membrane"/>
    <property type="evidence" value="ECO:0007669"/>
    <property type="project" value="GOC"/>
</dbReference>
<evidence type="ECO:0000256" key="2">
    <source>
        <dbReference type="ARBA" id="ARBA00005382"/>
    </source>
</evidence>
<evidence type="ECO:0000256" key="4">
    <source>
        <dbReference type="ARBA" id="ARBA00022729"/>
    </source>
</evidence>
<comment type="caution">
    <text evidence="8">The sequence shown here is derived from an EMBL/GenBank/DDBJ whole genome shotgun (WGS) entry which is preliminary data.</text>
</comment>
<evidence type="ECO:0000256" key="5">
    <source>
        <dbReference type="ARBA" id="ARBA00022801"/>
    </source>
</evidence>
<evidence type="ECO:0000256" key="3">
    <source>
        <dbReference type="ARBA" id="ARBA00012658"/>
    </source>
</evidence>